<name>A0A4U1YVU9_9VIBR</name>
<dbReference type="SUPFAM" id="SSF50249">
    <property type="entry name" value="Nucleic acid-binding proteins"/>
    <property type="match status" value="1"/>
</dbReference>
<organism evidence="1 2">
    <name type="scientific">Vibrio kanaloae</name>
    <dbReference type="NCBI Taxonomy" id="170673"/>
    <lineage>
        <taxon>Bacteria</taxon>
        <taxon>Pseudomonadati</taxon>
        <taxon>Pseudomonadota</taxon>
        <taxon>Gammaproteobacteria</taxon>
        <taxon>Vibrionales</taxon>
        <taxon>Vibrionaceae</taxon>
        <taxon>Vibrio</taxon>
    </lineage>
</organism>
<gene>
    <name evidence="1" type="ORF">FCV50_22165</name>
</gene>
<dbReference type="InterPro" id="IPR012340">
    <property type="entry name" value="NA-bd_OB-fold"/>
</dbReference>
<evidence type="ECO:0000313" key="2">
    <source>
        <dbReference type="Proteomes" id="UP000307574"/>
    </source>
</evidence>
<dbReference type="Proteomes" id="UP000307574">
    <property type="component" value="Unassembled WGS sequence"/>
</dbReference>
<reference evidence="1 2" key="1">
    <citation type="submission" date="2019-04" db="EMBL/GenBank/DDBJ databases">
        <title>A reverse ecology approach based on a biological definition of microbial populations.</title>
        <authorList>
            <person name="Arevalo P."/>
            <person name="Vaninsberghe D."/>
            <person name="Elsherbini J."/>
            <person name="Gore J."/>
            <person name="Polz M."/>
        </authorList>
    </citation>
    <scope>NUCLEOTIDE SEQUENCE [LARGE SCALE GENOMIC DNA]</scope>
    <source>
        <strain evidence="1 2">10N.261.46.F4</strain>
    </source>
</reference>
<accession>A0A4U1YVU9</accession>
<dbReference type="AlphaFoldDB" id="A0A4U1YVU9"/>
<proteinExistence type="predicted"/>
<comment type="caution">
    <text evidence="1">The sequence shown here is derived from an EMBL/GenBank/DDBJ whole genome shotgun (WGS) entry which is preliminary data.</text>
</comment>
<protein>
    <submittedName>
        <fullName evidence="1">Cold shock domain-containing protein</fullName>
    </submittedName>
</protein>
<dbReference type="EMBL" id="SYUV01000104">
    <property type="protein sequence ID" value="TKF25603.1"/>
    <property type="molecule type" value="Genomic_DNA"/>
</dbReference>
<dbReference type="Gene3D" id="2.40.50.140">
    <property type="entry name" value="Nucleic acid-binding proteins"/>
    <property type="match status" value="1"/>
</dbReference>
<sequence length="92" mass="10474">MLYGKVTCWVSGREFGLIQSDEYQGGIFIHMSDFTNLVRQPRVGDIIEFQLITNKGIASAKTASIVYCSWLKINSFTLEFLKFAKALSRVFK</sequence>
<evidence type="ECO:0000313" key="1">
    <source>
        <dbReference type="EMBL" id="TKF25603.1"/>
    </source>
</evidence>